<dbReference type="InterPro" id="IPR026001">
    <property type="entry name" value="Abi-like_C"/>
</dbReference>
<keyword evidence="3" id="KW-1185">Reference proteome</keyword>
<evidence type="ECO:0000313" key="2">
    <source>
        <dbReference type="EMBL" id="TGX45626.1"/>
    </source>
</evidence>
<sequence length="271" mass="29255">MSFDFLSVGSGDLADPIADLPGARGERVLAFRNGLTSEATGGSMDASVYRTLRAEFMGDPATATLMPKFIRACSDTGDFWQFIKHEFSTYRERQDFLRAEFPPLIDYLEKEPAPASEGISQALEAFDEHGVGAAWRKALKRVHDDPEGAITAARTLLETVCLHILEHGAESDAVHVSATDLPKLYALVAKKINLAPSQHTESVFKQILGGCSGVVEGLGALRNRVGDAHGRGKRPVRVQSRHATLAVNLAGTMAVFLIETFNSSLGSKQSS</sequence>
<protein>
    <submittedName>
        <fullName evidence="2">Abortive phage resistance protein</fullName>
    </submittedName>
</protein>
<proteinExistence type="predicted"/>
<organism evidence="2 3">
    <name type="scientific">Sphingomonas naasensis</name>
    <dbReference type="NCBI Taxonomy" id="1344951"/>
    <lineage>
        <taxon>Bacteria</taxon>
        <taxon>Pseudomonadati</taxon>
        <taxon>Pseudomonadota</taxon>
        <taxon>Alphaproteobacteria</taxon>
        <taxon>Sphingomonadales</taxon>
        <taxon>Sphingomonadaceae</taxon>
        <taxon>Sphingomonas</taxon>
    </lineage>
</organism>
<evidence type="ECO:0000259" key="1">
    <source>
        <dbReference type="Pfam" id="PF14355"/>
    </source>
</evidence>
<dbReference type="EMBL" id="SRXU01000001">
    <property type="protein sequence ID" value="TGX45626.1"/>
    <property type="molecule type" value="Genomic_DNA"/>
</dbReference>
<reference evidence="2 3" key="1">
    <citation type="submission" date="2019-04" db="EMBL/GenBank/DDBJ databases">
        <title>Sphingomonas psychrotolerans sp. nov., isolated from soil in the Tianshan Mountains, Xinjiang, China.</title>
        <authorList>
            <person name="Luo Y."/>
            <person name="Sheng H."/>
        </authorList>
    </citation>
    <scope>NUCLEOTIDE SEQUENCE [LARGE SCALE GENOMIC DNA]</scope>
    <source>
        <strain evidence="2 3">KIS18-15</strain>
    </source>
</reference>
<evidence type="ECO:0000313" key="3">
    <source>
        <dbReference type="Proteomes" id="UP000309848"/>
    </source>
</evidence>
<accession>A0A4S1WVM3</accession>
<dbReference type="Pfam" id="PF14355">
    <property type="entry name" value="Abi_C"/>
    <property type="match status" value="1"/>
</dbReference>
<feature type="domain" description="Abortive infection protein-like C-terminal" evidence="1">
    <location>
        <begin position="182"/>
        <end position="259"/>
    </location>
</feature>
<dbReference type="AlphaFoldDB" id="A0A4S1WVM3"/>
<gene>
    <name evidence="2" type="ORF">E5A74_00125</name>
</gene>
<comment type="caution">
    <text evidence="2">The sequence shown here is derived from an EMBL/GenBank/DDBJ whole genome shotgun (WGS) entry which is preliminary data.</text>
</comment>
<name>A0A4S1WVM3_9SPHN</name>
<dbReference type="OrthoDB" id="7021751at2"/>
<dbReference type="RefSeq" id="WP_135981622.1">
    <property type="nucleotide sequence ID" value="NZ_JAASQM010000001.1"/>
</dbReference>
<dbReference type="Proteomes" id="UP000309848">
    <property type="component" value="Unassembled WGS sequence"/>
</dbReference>